<dbReference type="InterPro" id="IPR051320">
    <property type="entry name" value="Viral_Replic_Matur_Polypro"/>
</dbReference>
<dbReference type="GO" id="GO:0005739">
    <property type="term" value="C:mitochondrion"/>
    <property type="evidence" value="ECO:0007669"/>
    <property type="project" value="UniProtKB-SubCell"/>
</dbReference>
<dbReference type="Gene3D" id="3.30.70.270">
    <property type="match status" value="1"/>
</dbReference>
<comment type="caution">
    <text evidence="3">The sequence shown here is derived from an EMBL/GenBank/DDBJ whole genome shotgun (WGS) entry which is preliminary data.</text>
</comment>
<dbReference type="Gene3D" id="3.10.10.10">
    <property type="entry name" value="HIV Type 1 Reverse Transcriptase, subunit A, domain 1"/>
    <property type="match status" value="1"/>
</dbReference>
<dbReference type="SUPFAM" id="SSF56672">
    <property type="entry name" value="DNA/RNA polymerases"/>
    <property type="match status" value="1"/>
</dbReference>
<evidence type="ECO:0000256" key="1">
    <source>
        <dbReference type="ARBA" id="ARBA00004173"/>
    </source>
</evidence>
<proteinExistence type="predicted"/>
<dbReference type="Proteomes" id="UP000224854">
    <property type="component" value="Unassembled WGS sequence"/>
</dbReference>
<evidence type="ECO:0000313" key="3">
    <source>
        <dbReference type="EMBL" id="PHH70411.1"/>
    </source>
</evidence>
<protein>
    <recommendedName>
        <fullName evidence="5">Reverse transcriptase domain-containing protein</fullName>
    </recommendedName>
</protein>
<evidence type="ECO:0008006" key="5">
    <source>
        <dbReference type="Google" id="ProtNLM"/>
    </source>
</evidence>
<dbReference type="AlphaFoldDB" id="A0A2C5YU23"/>
<dbReference type="EMBL" id="NJEU01000801">
    <property type="protein sequence ID" value="PHH70411.1"/>
    <property type="molecule type" value="Genomic_DNA"/>
</dbReference>
<keyword evidence="2" id="KW-0496">Mitochondrion</keyword>
<dbReference type="InterPro" id="IPR043128">
    <property type="entry name" value="Rev_trsase/Diguanyl_cyclase"/>
</dbReference>
<dbReference type="OrthoDB" id="5153223at2759"/>
<reference evidence="3 4" key="1">
    <citation type="submission" date="2017-06" db="EMBL/GenBank/DDBJ databases">
        <title>Ant-infecting Ophiocordyceps genomes reveal a high diversity of potential behavioral manipulation genes and a possible major role for enterotoxins.</title>
        <authorList>
            <person name="De Bekker C."/>
            <person name="Evans H.C."/>
            <person name="Brachmann A."/>
            <person name="Hughes D.P."/>
        </authorList>
    </citation>
    <scope>NUCLEOTIDE SEQUENCE [LARGE SCALE GENOMIC DNA]</scope>
    <source>
        <strain evidence="3 4">1348a</strain>
    </source>
</reference>
<sequence>MLPFGSHFRNIGLTRCSQLDAALDLELDCGFSASKDSKDPVGYTRLELLTVSNWPGPFADPESSPNVKYPTCRRVLRRPTDLNTPLPVVQAWFNDLGVTLGPLVTDDLREDVMRTLFTYRDINAVSVGDVSATDLFVHEPRLAPGTKPWAKSRRKRWTAVERYWLDRLVSECLEAGIFEYTMVANGRLSDWSAEPVLVPKTDNPWDENRLTFNHRYVFEVLPGVNITLLAEVHDYLSDPRVGSFCSFDCKHAYWSVLVKPESRHLFAFTVPGYAQLQPTRMPQGTRSAGFSMTELMTFVLGPIPGPHAEPSLLVPGLDGCPLPPVDAYMDDVFCAFPDFKSQWSFIKQHLLLSGLGSSDRWTNYAEAKGHSEDRRIPSPKRCHRCPKLSGDDLTVQTLDPKLRRNVKTADSSDRQL</sequence>
<organism evidence="3 4">
    <name type="scientific">Ophiocordyceps australis</name>
    <dbReference type="NCBI Taxonomy" id="1399860"/>
    <lineage>
        <taxon>Eukaryota</taxon>
        <taxon>Fungi</taxon>
        <taxon>Dikarya</taxon>
        <taxon>Ascomycota</taxon>
        <taxon>Pezizomycotina</taxon>
        <taxon>Sordariomycetes</taxon>
        <taxon>Hypocreomycetidae</taxon>
        <taxon>Hypocreales</taxon>
        <taxon>Ophiocordycipitaceae</taxon>
        <taxon>Ophiocordyceps</taxon>
    </lineage>
</organism>
<dbReference type="PANTHER" id="PTHR33064">
    <property type="entry name" value="POL PROTEIN"/>
    <property type="match status" value="1"/>
</dbReference>
<comment type="subcellular location">
    <subcellularLocation>
        <location evidence="1">Mitochondrion</location>
    </subcellularLocation>
</comment>
<name>A0A2C5YU23_9HYPO</name>
<dbReference type="PANTHER" id="PTHR33064:SF37">
    <property type="entry name" value="RIBONUCLEASE H"/>
    <property type="match status" value="1"/>
</dbReference>
<keyword evidence="4" id="KW-1185">Reference proteome</keyword>
<accession>A0A2C5YU23</accession>
<dbReference type="InterPro" id="IPR043502">
    <property type="entry name" value="DNA/RNA_pol_sf"/>
</dbReference>
<evidence type="ECO:0000256" key="2">
    <source>
        <dbReference type="ARBA" id="ARBA00023128"/>
    </source>
</evidence>
<gene>
    <name evidence="3" type="ORF">CDD82_7155</name>
</gene>
<evidence type="ECO:0000313" key="4">
    <source>
        <dbReference type="Proteomes" id="UP000224854"/>
    </source>
</evidence>